<gene>
    <name evidence="2" type="ORF">THMIRHAM_03900</name>
</gene>
<evidence type="ECO:0000313" key="2">
    <source>
        <dbReference type="EMBL" id="BCN92605.1"/>
    </source>
</evidence>
<dbReference type="EMBL" id="AP024202">
    <property type="protein sequence ID" value="BCN92605.1"/>
    <property type="molecule type" value="Genomic_DNA"/>
</dbReference>
<dbReference type="PANTHER" id="PTHR38037:SF1">
    <property type="entry name" value="ATP-DEPENDENT ZINC PROTEASE DOMAIN-CONTAINING PROTEIN-RELATED"/>
    <property type="match status" value="1"/>
</dbReference>
<accession>A0ABN6CUE5</accession>
<dbReference type="Gene3D" id="2.40.70.10">
    <property type="entry name" value="Acid Proteases"/>
    <property type="match status" value="1"/>
</dbReference>
<evidence type="ECO:0000313" key="3">
    <source>
        <dbReference type="Proteomes" id="UP001054820"/>
    </source>
</evidence>
<proteinExistence type="predicted"/>
<dbReference type="InterPro" id="IPR008503">
    <property type="entry name" value="Asp_endopeptidase"/>
</dbReference>
<dbReference type="Proteomes" id="UP001054820">
    <property type="component" value="Chromosome"/>
</dbReference>
<sequence>MSERVGWREWVKLPELGIKRLKCKVDTGAKNSALHTFDLSTFEHDGELWVRFSIHIDEHDLSKIQTCEAKVQDIRDVTDSGGNVTNRYFIETLIEIGEHKIMAPVSLTSRDTMAFKMLLGRTALRQAGLVVHPAKSYLQGKK</sequence>
<dbReference type="Pfam" id="PF05618">
    <property type="entry name" value="Zn_protease"/>
    <property type="match status" value="1"/>
</dbReference>
<name>A0ABN6CUE5_9GAMM</name>
<dbReference type="SUPFAM" id="SSF50630">
    <property type="entry name" value="Acid proteases"/>
    <property type="match status" value="1"/>
</dbReference>
<protein>
    <submittedName>
        <fullName evidence="2">Ribosomal protein S6 modification protein</fullName>
    </submittedName>
</protein>
<dbReference type="RefSeq" id="WP_237262296.1">
    <property type="nucleotide sequence ID" value="NZ_AP024202.1"/>
</dbReference>
<reference evidence="2" key="1">
    <citation type="journal article" date="2022" name="Arch. Microbiol.">
        <title>Thiomicrorhabdus immobilis sp. nov., a mesophilic sulfur-oxidizing bacterium isolated from sediment of a brackish lake in northern Japan.</title>
        <authorList>
            <person name="Kojima H."/>
            <person name="Mochizuki J."/>
            <person name="Kanda M."/>
            <person name="Watanabe T."/>
            <person name="Fukui M."/>
        </authorList>
    </citation>
    <scope>NUCLEOTIDE SEQUENCE</scope>
    <source>
        <strain evidence="2">Am19</strain>
    </source>
</reference>
<evidence type="ECO:0000259" key="1">
    <source>
        <dbReference type="Pfam" id="PF05618"/>
    </source>
</evidence>
<keyword evidence="3" id="KW-1185">Reference proteome</keyword>
<dbReference type="InterPro" id="IPR021109">
    <property type="entry name" value="Peptidase_aspartic_dom_sf"/>
</dbReference>
<organism evidence="2 3">
    <name type="scientific">Thiomicrorhabdus immobilis</name>
    <dbReference type="NCBI Taxonomy" id="2791037"/>
    <lineage>
        <taxon>Bacteria</taxon>
        <taxon>Pseudomonadati</taxon>
        <taxon>Pseudomonadota</taxon>
        <taxon>Gammaproteobacteria</taxon>
        <taxon>Thiotrichales</taxon>
        <taxon>Piscirickettsiaceae</taxon>
        <taxon>Thiomicrorhabdus</taxon>
    </lineage>
</organism>
<dbReference type="PANTHER" id="PTHR38037">
    <property type="entry name" value="ZN_PROTEASE DOMAIN-CONTAINING PROTEIN"/>
    <property type="match status" value="1"/>
</dbReference>
<feature type="domain" description="Retropepsin-like aspartic endopeptidase" evidence="1">
    <location>
        <begin position="5"/>
        <end position="141"/>
    </location>
</feature>